<dbReference type="EMBL" id="SHKX01000010">
    <property type="protein sequence ID" value="RZU47957.1"/>
    <property type="molecule type" value="Genomic_DNA"/>
</dbReference>
<organism evidence="1 2">
    <name type="scientific">Fluviicoccus keumensis</name>
    <dbReference type="NCBI Taxonomy" id="1435465"/>
    <lineage>
        <taxon>Bacteria</taxon>
        <taxon>Pseudomonadati</taxon>
        <taxon>Pseudomonadota</taxon>
        <taxon>Gammaproteobacteria</taxon>
        <taxon>Moraxellales</taxon>
        <taxon>Moraxellaceae</taxon>
        <taxon>Fluviicoccus</taxon>
    </lineage>
</organism>
<dbReference type="OrthoDB" id="9807561at2"/>
<keyword evidence="2" id="KW-1185">Reference proteome</keyword>
<dbReference type="InterPro" id="IPR018841">
    <property type="entry name" value="DUF2442"/>
</dbReference>
<gene>
    <name evidence="1" type="ORF">EV700_0926</name>
</gene>
<accession>A0A4Q7ZBG5</accession>
<evidence type="ECO:0000313" key="2">
    <source>
        <dbReference type="Proteomes" id="UP000292423"/>
    </source>
</evidence>
<sequence length="95" mass="10301">MTGKIGIFIRPFHGSILELNIALSPIATVSVDDEALHILLADGRVLSAPLSRFPVLEKATPAQRANWRLIGHGEGVHWPEIDEDFSVTALLGYAS</sequence>
<dbReference type="Gene3D" id="3.30.2020.40">
    <property type="entry name" value="Uncharacterised protein PF10387, DUF2442"/>
    <property type="match status" value="1"/>
</dbReference>
<evidence type="ECO:0000313" key="1">
    <source>
        <dbReference type="EMBL" id="RZU47957.1"/>
    </source>
</evidence>
<dbReference type="Pfam" id="PF10387">
    <property type="entry name" value="DUF2442"/>
    <property type="match status" value="1"/>
</dbReference>
<reference evidence="1 2" key="1">
    <citation type="submission" date="2019-02" db="EMBL/GenBank/DDBJ databases">
        <title>Genomic Encyclopedia of Type Strains, Phase IV (KMG-IV): sequencing the most valuable type-strain genomes for metagenomic binning, comparative biology and taxonomic classification.</title>
        <authorList>
            <person name="Goeker M."/>
        </authorList>
    </citation>
    <scope>NUCLEOTIDE SEQUENCE [LARGE SCALE GENOMIC DNA]</scope>
    <source>
        <strain evidence="1 2">DSM 105135</strain>
    </source>
</reference>
<dbReference type="Proteomes" id="UP000292423">
    <property type="component" value="Unassembled WGS sequence"/>
</dbReference>
<dbReference type="AlphaFoldDB" id="A0A4Q7ZBG5"/>
<name>A0A4Q7ZBG5_9GAMM</name>
<protein>
    <submittedName>
        <fullName evidence="1">Uncharacterized protein DUF2442</fullName>
    </submittedName>
</protein>
<comment type="caution">
    <text evidence="1">The sequence shown here is derived from an EMBL/GenBank/DDBJ whole genome shotgun (WGS) entry which is preliminary data.</text>
</comment>
<proteinExistence type="predicted"/>